<evidence type="ECO:0000313" key="1">
    <source>
        <dbReference type="EMBL" id="ESA07876.1"/>
    </source>
</evidence>
<protein>
    <submittedName>
        <fullName evidence="1">Uncharacterized protein</fullName>
    </submittedName>
</protein>
<dbReference type="AlphaFoldDB" id="U9TWY4"/>
<proteinExistence type="predicted"/>
<organism evidence="1">
    <name type="scientific">Rhizophagus irregularis (strain DAOM 181602 / DAOM 197198 / MUCL 43194)</name>
    <name type="common">Arbuscular mycorrhizal fungus</name>
    <name type="synonym">Glomus intraradices</name>
    <dbReference type="NCBI Taxonomy" id="747089"/>
    <lineage>
        <taxon>Eukaryota</taxon>
        <taxon>Fungi</taxon>
        <taxon>Fungi incertae sedis</taxon>
        <taxon>Mucoromycota</taxon>
        <taxon>Glomeromycotina</taxon>
        <taxon>Glomeromycetes</taxon>
        <taxon>Glomerales</taxon>
        <taxon>Glomeraceae</taxon>
        <taxon>Rhizophagus</taxon>
    </lineage>
</organism>
<dbReference type="HOGENOM" id="CLU_2886928_0_0_1"/>
<accession>U9TWY4</accession>
<sequence>MSTYLTSSYECHFEQFDVNFHEISSLSKLRKSYCKIQDFFRSSSWKILNENEFHQRIYQLVVH</sequence>
<name>U9TWY4_RHIID</name>
<gene>
    <name evidence="1" type="ORF">GLOINDRAFT_32341</name>
</gene>
<dbReference type="EMBL" id="KI289809">
    <property type="protein sequence ID" value="ESA07876.1"/>
    <property type="molecule type" value="Genomic_DNA"/>
</dbReference>
<reference evidence="1" key="1">
    <citation type="submission" date="2013-07" db="EMBL/GenBank/DDBJ databases">
        <title>The genome of an arbuscular mycorrhizal fungus provides insights into the evolution of the oldest plant symbiosis.</title>
        <authorList>
            <consortium name="DOE Joint Genome Institute"/>
            <person name="Tisserant E."/>
            <person name="Malbreil M."/>
            <person name="Kuo A."/>
            <person name="Kohler A."/>
            <person name="Symeonidi A."/>
            <person name="Balestrini R."/>
            <person name="Charron P."/>
            <person name="Duensing N."/>
            <person name="Frei-dit-Frey N."/>
            <person name="Gianinazzi-Pearson V."/>
            <person name="Gilbert B."/>
            <person name="Handa Y."/>
            <person name="Hijri M."/>
            <person name="Kaul R."/>
            <person name="Kawaguchi M."/>
            <person name="Krajinski F."/>
            <person name="Lammers P."/>
            <person name="Lapierre D."/>
            <person name="Masclaux F.G."/>
            <person name="Murat C."/>
            <person name="Morin E."/>
            <person name="Ndikumana S."/>
            <person name="Pagni M."/>
            <person name="Petitpierre D."/>
            <person name="Requena N."/>
            <person name="Rosikiewicz P."/>
            <person name="Riley R."/>
            <person name="Saito K."/>
            <person name="San Clemente H."/>
            <person name="Shapiro H."/>
            <person name="van Tuinen D."/>
            <person name="Becard G."/>
            <person name="Bonfante P."/>
            <person name="Paszkowski U."/>
            <person name="Shachar-Hill Y."/>
            <person name="Young J.P."/>
            <person name="Sanders I.R."/>
            <person name="Henrissat B."/>
            <person name="Rensing S.A."/>
            <person name="Grigoriev I.V."/>
            <person name="Corradi N."/>
            <person name="Roux C."/>
            <person name="Martin F."/>
        </authorList>
    </citation>
    <scope>NUCLEOTIDE SEQUENCE</scope>
    <source>
        <strain evidence="1">DAOM 197198</strain>
    </source>
</reference>